<dbReference type="Proteomes" id="UP000051576">
    <property type="component" value="Unassembled WGS sequence"/>
</dbReference>
<reference evidence="7 8" key="1">
    <citation type="journal article" date="2015" name="Genome Announc.">
        <title>Expanding the biotechnology potential of lactobacilli through comparative genomics of 213 strains and associated genera.</title>
        <authorList>
            <person name="Sun Z."/>
            <person name="Harris H.M."/>
            <person name="McCann A."/>
            <person name="Guo C."/>
            <person name="Argimon S."/>
            <person name="Zhang W."/>
            <person name="Yang X."/>
            <person name="Jeffery I.B."/>
            <person name="Cooney J.C."/>
            <person name="Kagawa T.F."/>
            <person name="Liu W."/>
            <person name="Song Y."/>
            <person name="Salvetti E."/>
            <person name="Wrobel A."/>
            <person name="Rasinkangas P."/>
            <person name="Parkhill J."/>
            <person name="Rea M.C."/>
            <person name="O'Sullivan O."/>
            <person name="Ritari J."/>
            <person name="Douillard F.P."/>
            <person name="Paul Ross R."/>
            <person name="Yang R."/>
            <person name="Briner A.E."/>
            <person name="Felis G.E."/>
            <person name="de Vos W.M."/>
            <person name="Barrangou R."/>
            <person name="Klaenhammer T.R."/>
            <person name="Caufield P.W."/>
            <person name="Cui Y."/>
            <person name="Zhang H."/>
            <person name="O'Toole P.W."/>
        </authorList>
    </citation>
    <scope>NUCLEOTIDE SEQUENCE [LARGE SCALE GENOMIC DNA]</scope>
    <source>
        <strain evidence="7 8">DSM 20605</strain>
    </source>
</reference>
<evidence type="ECO:0000256" key="5">
    <source>
        <dbReference type="HAMAP-Rule" id="MF_01401"/>
    </source>
</evidence>
<gene>
    <name evidence="5" type="primary">msrA</name>
    <name evidence="7" type="ORF">FD21_GL000711</name>
</gene>
<dbReference type="PANTHER" id="PTHR43774">
    <property type="entry name" value="PEPTIDE METHIONINE SULFOXIDE REDUCTASE"/>
    <property type="match status" value="1"/>
</dbReference>
<dbReference type="GO" id="GO:0033744">
    <property type="term" value="F:L-methionine:thioredoxin-disulfide S-oxidoreductase activity"/>
    <property type="evidence" value="ECO:0007669"/>
    <property type="project" value="RHEA"/>
</dbReference>
<comment type="catalytic activity">
    <reaction evidence="3 5">
        <text>L-methionyl-[protein] + [thioredoxin]-disulfide + H2O = L-methionyl-(S)-S-oxide-[protein] + [thioredoxin]-dithiol</text>
        <dbReference type="Rhea" id="RHEA:14217"/>
        <dbReference type="Rhea" id="RHEA-COMP:10698"/>
        <dbReference type="Rhea" id="RHEA-COMP:10700"/>
        <dbReference type="Rhea" id="RHEA-COMP:12313"/>
        <dbReference type="Rhea" id="RHEA-COMP:12315"/>
        <dbReference type="ChEBI" id="CHEBI:15377"/>
        <dbReference type="ChEBI" id="CHEBI:16044"/>
        <dbReference type="ChEBI" id="CHEBI:29950"/>
        <dbReference type="ChEBI" id="CHEBI:44120"/>
        <dbReference type="ChEBI" id="CHEBI:50058"/>
        <dbReference type="EC" id="1.8.4.11"/>
    </reaction>
</comment>
<comment type="catalytic activity">
    <reaction evidence="4 5">
        <text>[thioredoxin]-disulfide + L-methionine + H2O = L-methionine (S)-S-oxide + [thioredoxin]-dithiol</text>
        <dbReference type="Rhea" id="RHEA:19993"/>
        <dbReference type="Rhea" id="RHEA-COMP:10698"/>
        <dbReference type="Rhea" id="RHEA-COMP:10700"/>
        <dbReference type="ChEBI" id="CHEBI:15377"/>
        <dbReference type="ChEBI" id="CHEBI:29950"/>
        <dbReference type="ChEBI" id="CHEBI:50058"/>
        <dbReference type="ChEBI" id="CHEBI:57844"/>
        <dbReference type="ChEBI" id="CHEBI:58772"/>
        <dbReference type="EC" id="1.8.4.11"/>
    </reaction>
</comment>
<evidence type="ECO:0000313" key="7">
    <source>
        <dbReference type="EMBL" id="KRM89665.1"/>
    </source>
</evidence>
<organism evidence="7 8">
    <name type="scientific">Liquorilactobacillus vini DSM 20605</name>
    <dbReference type="NCBI Taxonomy" id="1133569"/>
    <lineage>
        <taxon>Bacteria</taxon>
        <taxon>Bacillati</taxon>
        <taxon>Bacillota</taxon>
        <taxon>Bacilli</taxon>
        <taxon>Lactobacillales</taxon>
        <taxon>Lactobacillaceae</taxon>
        <taxon>Liquorilactobacillus</taxon>
    </lineage>
</organism>
<dbReference type="InterPro" id="IPR036509">
    <property type="entry name" value="Met_Sox_Rdtase_MsrA_sf"/>
</dbReference>
<dbReference type="PANTHER" id="PTHR43774:SF1">
    <property type="entry name" value="PEPTIDE METHIONINE SULFOXIDE REDUCTASE MSRA 2"/>
    <property type="match status" value="1"/>
</dbReference>
<feature type="domain" description="Peptide methionine sulphoxide reductase MsrA" evidence="6">
    <location>
        <begin position="18"/>
        <end position="168"/>
    </location>
</feature>
<accession>A0A0R2CD29</accession>
<dbReference type="SUPFAM" id="SSF55068">
    <property type="entry name" value="Peptide methionine sulfoxide reductase"/>
    <property type="match status" value="1"/>
</dbReference>
<proteinExistence type="inferred from homology"/>
<dbReference type="Gene3D" id="3.30.1060.10">
    <property type="entry name" value="Peptide methionine sulphoxide reductase MsrA"/>
    <property type="match status" value="1"/>
</dbReference>
<dbReference type="EC" id="1.8.4.11" evidence="5"/>
<dbReference type="PATRIC" id="fig|1133569.4.peg.770"/>
<dbReference type="Pfam" id="PF01625">
    <property type="entry name" value="PMSR"/>
    <property type="match status" value="1"/>
</dbReference>
<dbReference type="eggNOG" id="COG0225">
    <property type="taxonomic scope" value="Bacteria"/>
</dbReference>
<evidence type="ECO:0000256" key="4">
    <source>
        <dbReference type="ARBA" id="ARBA00048782"/>
    </source>
</evidence>
<dbReference type="NCBIfam" id="TIGR00401">
    <property type="entry name" value="msrA"/>
    <property type="match status" value="1"/>
</dbReference>
<feature type="active site" evidence="5">
    <location>
        <position position="25"/>
    </location>
</feature>
<keyword evidence="2 5" id="KW-0560">Oxidoreductase</keyword>
<comment type="similarity">
    <text evidence="1 5">Belongs to the MsrA Met sulfoxide reductase family.</text>
</comment>
<evidence type="ECO:0000256" key="1">
    <source>
        <dbReference type="ARBA" id="ARBA00005591"/>
    </source>
</evidence>
<dbReference type="AlphaFoldDB" id="A0A0R2CD29"/>
<dbReference type="InterPro" id="IPR002569">
    <property type="entry name" value="Met_Sox_Rdtase_MsrA_dom"/>
</dbReference>
<comment type="function">
    <text evidence="5">Has an important function as a repair enzyme for proteins that have been inactivated by oxidation. Catalyzes the reversible oxidation-reduction of methionine sulfoxide in proteins to methionine.</text>
</comment>
<keyword evidence="8" id="KW-1185">Reference proteome</keyword>
<dbReference type="GO" id="GO:0008113">
    <property type="term" value="F:peptide-methionine (S)-S-oxide reductase activity"/>
    <property type="evidence" value="ECO:0007669"/>
    <property type="project" value="UniProtKB-UniRule"/>
</dbReference>
<comment type="caution">
    <text evidence="7">The sequence shown here is derived from an EMBL/GenBank/DDBJ whole genome shotgun (WGS) entry which is preliminary data.</text>
</comment>
<name>A0A0R2CD29_9LACO</name>
<evidence type="ECO:0000256" key="2">
    <source>
        <dbReference type="ARBA" id="ARBA00023002"/>
    </source>
</evidence>
<evidence type="ECO:0000259" key="6">
    <source>
        <dbReference type="Pfam" id="PF01625"/>
    </source>
</evidence>
<sequence length="187" mass="21853">MMIEEFEGEYYMVKRQETAIFAGGCFWCMVQPFDQHPGIISVVSGYTGGHVPNPTYEQVCSHTTGHTEAVKITFDPTVISYQQLVEIYWQQTDPTDAMGQFQDRGDNYRPVIFTNSPEQRQIAFASRERLAKSDRFNQPIVTQIEDAQPFYPAEDYHQHFYRKNPARFALEEAARQQFKQVHWQKNK</sequence>
<protein>
    <recommendedName>
        <fullName evidence="5">Peptide methionine sulfoxide reductase MsrA</fullName>
        <shortName evidence="5">Protein-methionine-S-oxide reductase</shortName>
        <ecNumber evidence="5">1.8.4.11</ecNumber>
    </recommendedName>
    <alternativeName>
        <fullName evidence="5">Peptide-methionine (S)-S-oxide reductase</fullName>
        <shortName evidence="5">Peptide Met(O) reductase</shortName>
    </alternativeName>
</protein>
<dbReference type="EMBL" id="AYYX01000002">
    <property type="protein sequence ID" value="KRM89665.1"/>
    <property type="molecule type" value="Genomic_DNA"/>
</dbReference>
<evidence type="ECO:0000313" key="8">
    <source>
        <dbReference type="Proteomes" id="UP000051576"/>
    </source>
</evidence>
<dbReference type="STRING" id="1133569.FD21_GL000711"/>
<dbReference type="HAMAP" id="MF_01401">
    <property type="entry name" value="MsrA"/>
    <property type="match status" value="1"/>
</dbReference>
<evidence type="ECO:0000256" key="3">
    <source>
        <dbReference type="ARBA" id="ARBA00047806"/>
    </source>
</evidence>